<dbReference type="GO" id="GO:0016491">
    <property type="term" value="F:oxidoreductase activity"/>
    <property type="evidence" value="ECO:0007669"/>
    <property type="project" value="UniProtKB-KW"/>
</dbReference>
<dbReference type="Pfam" id="PF00106">
    <property type="entry name" value="adh_short"/>
    <property type="match status" value="1"/>
</dbReference>
<dbReference type="AlphaFoldDB" id="A0A7G9S3G8"/>
<dbReference type="RefSeq" id="WP_187554863.1">
    <property type="nucleotide sequence ID" value="NZ_CP060716.1"/>
</dbReference>
<evidence type="ECO:0000256" key="1">
    <source>
        <dbReference type="ARBA" id="ARBA00006484"/>
    </source>
</evidence>
<reference evidence="3 4" key="1">
    <citation type="submission" date="2020-08" db="EMBL/GenBank/DDBJ databases">
        <title>Genome sequence of Leucobacter denitrificans KACC 14055T.</title>
        <authorList>
            <person name="Hyun D.-W."/>
            <person name="Bae J.-W."/>
        </authorList>
    </citation>
    <scope>NUCLEOTIDE SEQUENCE [LARGE SCALE GENOMIC DNA]</scope>
    <source>
        <strain evidence="3 4">KACC 14055</strain>
    </source>
</reference>
<keyword evidence="2" id="KW-0560">Oxidoreductase</keyword>
<dbReference type="InterPro" id="IPR020904">
    <property type="entry name" value="Sc_DH/Rdtase_CS"/>
</dbReference>
<dbReference type="Gene3D" id="3.40.50.720">
    <property type="entry name" value="NAD(P)-binding Rossmann-like Domain"/>
    <property type="match status" value="1"/>
</dbReference>
<dbReference type="KEGG" id="ldn:H9L06_09005"/>
<dbReference type="PANTHER" id="PTHR44196:SF1">
    <property type="entry name" value="DEHYDROGENASE_REDUCTASE SDR FAMILY MEMBER 7B"/>
    <property type="match status" value="1"/>
</dbReference>
<dbReference type="Proteomes" id="UP000515934">
    <property type="component" value="Chromosome"/>
</dbReference>
<evidence type="ECO:0000256" key="2">
    <source>
        <dbReference type="ARBA" id="ARBA00023002"/>
    </source>
</evidence>
<dbReference type="PROSITE" id="PS00061">
    <property type="entry name" value="ADH_SHORT"/>
    <property type="match status" value="1"/>
</dbReference>
<evidence type="ECO:0000313" key="3">
    <source>
        <dbReference type="EMBL" id="QNN62393.1"/>
    </source>
</evidence>
<dbReference type="InterPro" id="IPR036291">
    <property type="entry name" value="NAD(P)-bd_dom_sf"/>
</dbReference>
<keyword evidence="4" id="KW-1185">Reference proteome</keyword>
<proteinExistence type="inferred from homology"/>
<dbReference type="InterPro" id="IPR002347">
    <property type="entry name" value="SDR_fam"/>
</dbReference>
<sequence length="215" mass="22873">MGVEIVRDLSRTHRVIATGRRASALEELATETGCDTLVAEVTDEEAFAAAIAGLSRLDVLVHTAAIGDHLSVGDATRADWDAQLTTNVVGPALITRVALPLIREAEGTIIFIGSGAGTKAVPGSAIYSASKHALRAVADVLRIDEEPHRVRVVTLAPGQTDTPMLRNHSKPGSYTPERYIKPSTVAATVRFVIDAPADTQITDIAVRPRQEIARI</sequence>
<dbReference type="NCBIfam" id="NF006073">
    <property type="entry name" value="PRK08219.1"/>
    <property type="match status" value="1"/>
</dbReference>
<dbReference type="PRINTS" id="PR00081">
    <property type="entry name" value="GDHRDH"/>
</dbReference>
<dbReference type="PANTHER" id="PTHR44196">
    <property type="entry name" value="DEHYDROGENASE/REDUCTASE SDR FAMILY MEMBER 7B"/>
    <property type="match status" value="1"/>
</dbReference>
<organism evidence="3 4">
    <name type="scientific">Leucobacter denitrificans</name>
    <dbReference type="NCBI Taxonomy" id="683042"/>
    <lineage>
        <taxon>Bacteria</taxon>
        <taxon>Bacillati</taxon>
        <taxon>Actinomycetota</taxon>
        <taxon>Actinomycetes</taxon>
        <taxon>Micrococcales</taxon>
        <taxon>Microbacteriaceae</taxon>
        <taxon>Leucobacter</taxon>
    </lineage>
</organism>
<comment type="similarity">
    <text evidence="1">Belongs to the short-chain dehydrogenases/reductases (SDR) family.</text>
</comment>
<dbReference type="GO" id="GO:0016020">
    <property type="term" value="C:membrane"/>
    <property type="evidence" value="ECO:0007669"/>
    <property type="project" value="TreeGrafter"/>
</dbReference>
<dbReference type="SUPFAM" id="SSF51735">
    <property type="entry name" value="NAD(P)-binding Rossmann-fold domains"/>
    <property type="match status" value="1"/>
</dbReference>
<accession>A0A7G9S3G8</accession>
<protein>
    <submittedName>
        <fullName evidence="3">SDR family oxidoreductase</fullName>
    </submittedName>
</protein>
<name>A0A7G9S3G8_9MICO</name>
<dbReference type="EMBL" id="CP060716">
    <property type="protein sequence ID" value="QNN62393.1"/>
    <property type="molecule type" value="Genomic_DNA"/>
</dbReference>
<gene>
    <name evidence="3" type="ORF">H9L06_09005</name>
</gene>
<evidence type="ECO:0000313" key="4">
    <source>
        <dbReference type="Proteomes" id="UP000515934"/>
    </source>
</evidence>